<keyword evidence="2" id="KW-0677">Repeat</keyword>
<dbReference type="PROSITE" id="PS51450">
    <property type="entry name" value="LRR"/>
    <property type="match status" value="4"/>
</dbReference>
<feature type="compositionally biased region" description="Low complexity" evidence="3">
    <location>
        <begin position="504"/>
        <end position="525"/>
    </location>
</feature>
<proteinExistence type="predicted"/>
<dbReference type="PANTHER" id="PTHR48051:SF1">
    <property type="entry name" value="RAS SUPPRESSOR PROTEIN 1"/>
    <property type="match status" value="1"/>
</dbReference>
<dbReference type="GO" id="GO:0005737">
    <property type="term" value="C:cytoplasm"/>
    <property type="evidence" value="ECO:0007669"/>
    <property type="project" value="TreeGrafter"/>
</dbReference>
<evidence type="ECO:0000313" key="4">
    <source>
        <dbReference type="EMBL" id="KAJ3739339.1"/>
    </source>
</evidence>
<reference evidence="4 5" key="1">
    <citation type="journal article" date="2023" name="Proc. Natl. Acad. Sci. U.S.A.">
        <title>A global phylogenomic analysis of the shiitake genus Lentinula.</title>
        <authorList>
            <person name="Sierra-Patev S."/>
            <person name="Min B."/>
            <person name="Naranjo-Ortiz M."/>
            <person name="Looney B."/>
            <person name="Konkel Z."/>
            <person name="Slot J.C."/>
            <person name="Sakamoto Y."/>
            <person name="Steenwyk J.L."/>
            <person name="Rokas A."/>
            <person name="Carro J."/>
            <person name="Camarero S."/>
            <person name="Ferreira P."/>
            <person name="Molpeceres G."/>
            <person name="Ruiz-Duenas F.J."/>
            <person name="Serrano A."/>
            <person name="Henrissat B."/>
            <person name="Drula E."/>
            <person name="Hughes K.W."/>
            <person name="Mata J.L."/>
            <person name="Ishikawa N.K."/>
            <person name="Vargas-Isla R."/>
            <person name="Ushijima S."/>
            <person name="Smith C.A."/>
            <person name="Donoghue J."/>
            <person name="Ahrendt S."/>
            <person name="Andreopoulos W."/>
            <person name="He G."/>
            <person name="LaButti K."/>
            <person name="Lipzen A."/>
            <person name="Ng V."/>
            <person name="Riley R."/>
            <person name="Sandor L."/>
            <person name="Barry K."/>
            <person name="Martinez A.T."/>
            <person name="Xiao Y."/>
            <person name="Gibbons J.G."/>
            <person name="Terashima K."/>
            <person name="Grigoriev I.V."/>
            <person name="Hibbett D."/>
        </authorList>
    </citation>
    <scope>NUCLEOTIDE SEQUENCE [LARGE SCALE GENOMIC DNA]</scope>
    <source>
        <strain evidence="4 5">TFB7810</strain>
    </source>
</reference>
<dbReference type="PRINTS" id="PR00019">
    <property type="entry name" value="LEURICHRPT"/>
</dbReference>
<accession>A0A9W8NR61</accession>
<dbReference type="SMART" id="SM00364">
    <property type="entry name" value="LRR_BAC"/>
    <property type="match status" value="3"/>
</dbReference>
<dbReference type="SUPFAM" id="SSF52047">
    <property type="entry name" value="RNI-like"/>
    <property type="match status" value="2"/>
</dbReference>
<dbReference type="InterPro" id="IPR003591">
    <property type="entry name" value="Leu-rich_rpt_typical-subtyp"/>
</dbReference>
<feature type="region of interest" description="Disordered" evidence="3">
    <location>
        <begin position="449"/>
        <end position="529"/>
    </location>
</feature>
<feature type="region of interest" description="Disordered" evidence="3">
    <location>
        <begin position="1"/>
        <end position="56"/>
    </location>
</feature>
<dbReference type="AlphaFoldDB" id="A0A9W8NR61"/>
<dbReference type="InterPro" id="IPR032675">
    <property type="entry name" value="LRR_dom_sf"/>
</dbReference>
<keyword evidence="1" id="KW-0433">Leucine-rich repeat</keyword>
<dbReference type="Gene3D" id="3.80.10.10">
    <property type="entry name" value="Ribonuclease Inhibitor"/>
    <property type="match status" value="3"/>
</dbReference>
<dbReference type="Pfam" id="PF13855">
    <property type="entry name" value="LRR_8"/>
    <property type="match status" value="1"/>
</dbReference>
<evidence type="ECO:0000256" key="2">
    <source>
        <dbReference type="ARBA" id="ARBA00022737"/>
    </source>
</evidence>
<dbReference type="InterPro" id="IPR050216">
    <property type="entry name" value="LRR_domain-containing"/>
</dbReference>
<organism evidence="4 5">
    <name type="scientific">Lentinula detonsa</name>
    <dbReference type="NCBI Taxonomy" id="2804962"/>
    <lineage>
        <taxon>Eukaryota</taxon>
        <taxon>Fungi</taxon>
        <taxon>Dikarya</taxon>
        <taxon>Basidiomycota</taxon>
        <taxon>Agaricomycotina</taxon>
        <taxon>Agaricomycetes</taxon>
        <taxon>Agaricomycetidae</taxon>
        <taxon>Agaricales</taxon>
        <taxon>Marasmiineae</taxon>
        <taxon>Omphalotaceae</taxon>
        <taxon>Lentinula</taxon>
    </lineage>
</organism>
<comment type="caution">
    <text evidence="4">The sequence shown here is derived from an EMBL/GenBank/DDBJ whole genome shotgun (WGS) entry which is preliminary data.</text>
</comment>
<feature type="compositionally biased region" description="Pro residues" evidence="3">
    <location>
        <begin position="1"/>
        <end position="11"/>
    </location>
</feature>
<keyword evidence="5" id="KW-1185">Reference proteome</keyword>
<dbReference type="Proteomes" id="UP001142393">
    <property type="component" value="Unassembled WGS sequence"/>
</dbReference>
<evidence type="ECO:0008006" key="6">
    <source>
        <dbReference type="Google" id="ProtNLM"/>
    </source>
</evidence>
<feature type="compositionally biased region" description="Polar residues" evidence="3">
    <location>
        <begin position="35"/>
        <end position="44"/>
    </location>
</feature>
<dbReference type="EMBL" id="JANVFU010000019">
    <property type="protein sequence ID" value="KAJ3739339.1"/>
    <property type="molecule type" value="Genomic_DNA"/>
</dbReference>
<dbReference type="PANTHER" id="PTHR48051">
    <property type="match status" value="1"/>
</dbReference>
<dbReference type="SMART" id="SM00369">
    <property type="entry name" value="LRR_TYP"/>
    <property type="match status" value="8"/>
</dbReference>
<evidence type="ECO:0000313" key="5">
    <source>
        <dbReference type="Proteomes" id="UP001142393"/>
    </source>
</evidence>
<dbReference type="InterPro" id="IPR001611">
    <property type="entry name" value="Leu-rich_rpt"/>
</dbReference>
<evidence type="ECO:0000256" key="3">
    <source>
        <dbReference type="SAM" id="MobiDB-lite"/>
    </source>
</evidence>
<name>A0A9W8NR61_9AGAR</name>
<feature type="region of interest" description="Disordered" evidence="3">
    <location>
        <begin position="154"/>
        <end position="177"/>
    </location>
</feature>
<evidence type="ECO:0000256" key="1">
    <source>
        <dbReference type="ARBA" id="ARBA00022614"/>
    </source>
</evidence>
<protein>
    <recommendedName>
        <fullName evidence="6">L domain-like protein</fullName>
    </recommendedName>
</protein>
<gene>
    <name evidence="4" type="ORF">DFH05DRAFT_1514953</name>
</gene>
<sequence>MMSRIPQPPRVQTPTSTPLKSRPAASSMPPRARTKSATGRSTPSKPAVKEDPPLPVPTLSIKEAIALKRAEAKKAQEKARNVPQDDSFSLEDAIPSVSGIQVEEEDALGRWSVQETIDRGRSSGVVNLSARSLPCIPSALFEIHLGITPDPLKSVPNEPKLPPLDTAPARRGGKRDSPAWFEAQDLQTLKAWSNDIAEIQHEISLFGSLKVFDLHNNQITSLPETFGDLAKLTTLDLSHNSLTSLPSNIFSFPELSVLNISHNQLVSLPFNAPFASPSGRKQNNSSSGFFGPVITRSSVPLPKLLTLDASHNRIPAEAIDLEVPAALIKLDLSSNPLNNSVPLIEKLASLSNLKELRMEQANIGDESFPNDLFSLSKSSFPRLRILDLSETRVTPAAIKAVTQHLQPQREISLDLTIGETPEGVLRVLVGKKVVREAWEVDAERREKARAAKFGQEEGIAWGESQRRPSSKPSGSSSGVAEKEDWEIEADQGLLTEGGKRRARAQAAAAAAPGISGSSAASASKKAAPKGEIVKEAWEIEAEQGLLTEGGRRRARAAALAAQEKTNVKVKLSSLSTSSSSLENSQYYTRATNTLALPASAPPSKAISHGRAFSFNPSSSSFTGTPSPNDFSVPLPSAPLAEIAAQPFALTLRVLTLNNRRADRSFTLPASYGSALLPNLEELDLEGCNFADNVPVARNTSSEGSSPNRSSEPLLSLLASLFPSLRVLNLSYNVLTSYCLTTESLEALILEAPHRKGLKQLLLRGNKLTELHGFQGLAEMFKGNRDVAGWKLDELDLRDNDIGRLPAELGMLPLDVFLVDGNAFRVPPRRIWEREGTKGLLSWLRGRME</sequence>